<keyword evidence="3" id="KW-0597">Phosphoprotein</keyword>
<evidence type="ECO:0000256" key="6">
    <source>
        <dbReference type="SAM" id="MobiDB-lite"/>
    </source>
</evidence>
<keyword evidence="7" id="KW-0472">Membrane</keyword>
<dbReference type="SUPFAM" id="SSF55874">
    <property type="entry name" value="ATPase domain of HSP90 chaperone/DNA topoisomerase II/histidine kinase"/>
    <property type="match status" value="1"/>
</dbReference>
<evidence type="ECO:0000256" key="1">
    <source>
        <dbReference type="ARBA" id="ARBA00000085"/>
    </source>
</evidence>
<proteinExistence type="predicted"/>
<keyword evidence="9" id="KW-0547">Nucleotide-binding</keyword>
<reference evidence="9 10" key="1">
    <citation type="journal article" date="2014" name="Int. J. Syst. Evol. Microbiol.">
        <title>Streptomyces hoynatensis sp. nov., isolated from deep marine sediment.</title>
        <authorList>
            <person name="Veyisoglu A."/>
            <person name="Sahin N."/>
        </authorList>
    </citation>
    <scope>NUCLEOTIDE SEQUENCE [LARGE SCALE GENOMIC DNA]</scope>
    <source>
        <strain evidence="9 10">KCTC 29097</strain>
    </source>
</reference>
<keyword evidence="9" id="KW-0067">ATP-binding</keyword>
<keyword evidence="7" id="KW-1133">Transmembrane helix</keyword>
<evidence type="ECO:0000259" key="8">
    <source>
        <dbReference type="SMART" id="SM00387"/>
    </source>
</evidence>
<dbReference type="RefSeq" id="WP_120680340.1">
    <property type="nucleotide sequence ID" value="NZ_RBAL01000008.1"/>
</dbReference>
<dbReference type="Gene3D" id="3.30.565.10">
    <property type="entry name" value="Histidine kinase-like ATPase, C-terminal domain"/>
    <property type="match status" value="1"/>
</dbReference>
<comment type="catalytic activity">
    <reaction evidence="1">
        <text>ATP + protein L-histidine = ADP + protein N-phospho-L-histidine.</text>
        <dbReference type="EC" id="2.7.13.3"/>
    </reaction>
</comment>
<feature type="compositionally biased region" description="Low complexity" evidence="6">
    <location>
        <begin position="460"/>
        <end position="486"/>
    </location>
</feature>
<dbReference type="GO" id="GO:0000160">
    <property type="term" value="P:phosphorelay signal transduction system"/>
    <property type="evidence" value="ECO:0007669"/>
    <property type="project" value="TreeGrafter"/>
</dbReference>
<evidence type="ECO:0000256" key="7">
    <source>
        <dbReference type="SAM" id="Phobius"/>
    </source>
</evidence>
<evidence type="ECO:0000256" key="4">
    <source>
        <dbReference type="ARBA" id="ARBA00022679"/>
    </source>
</evidence>
<evidence type="ECO:0000313" key="10">
    <source>
        <dbReference type="Proteomes" id="UP000272474"/>
    </source>
</evidence>
<dbReference type="EMBL" id="RBAL01000008">
    <property type="protein sequence ID" value="RKN41311.1"/>
    <property type="molecule type" value="Genomic_DNA"/>
</dbReference>
<feature type="domain" description="Histidine kinase/HSP90-like ATPase" evidence="8">
    <location>
        <begin position="284"/>
        <end position="397"/>
    </location>
</feature>
<feature type="compositionally biased region" description="Basic residues" evidence="6">
    <location>
        <begin position="489"/>
        <end position="500"/>
    </location>
</feature>
<feature type="compositionally biased region" description="Pro residues" evidence="6">
    <location>
        <begin position="438"/>
        <end position="459"/>
    </location>
</feature>
<evidence type="ECO:0000256" key="2">
    <source>
        <dbReference type="ARBA" id="ARBA00012438"/>
    </source>
</evidence>
<dbReference type="GO" id="GO:0004673">
    <property type="term" value="F:protein histidine kinase activity"/>
    <property type="evidence" value="ECO:0007669"/>
    <property type="project" value="UniProtKB-EC"/>
</dbReference>
<accession>A0A3A9YZ24</accession>
<evidence type="ECO:0000313" key="9">
    <source>
        <dbReference type="EMBL" id="RKN41311.1"/>
    </source>
</evidence>
<dbReference type="Pfam" id="PF02518">
    <property type="entry name" value="HATPase_c"/>
    <property type="match status" value="1"/>
</dbReference>
<gene>
    <name evidence="9" type="ORF">D7294_16465</name>
</gene>
<protein>
    <recommendedName>
        <fullName evidence="2">histidine kinase</fullName>
        <ecNumber evidence="2">2.7.13.3</ecNumber>
    </recommendedName>
</protein>
<dbReference type="SMART" id="SM00387">
    <property type="entry name" value="HATPase_c"/>
    <property type="match status" value="1"/>
</dbReference>
<evidence type="ECO:0000256" key="3">
    <source>
        <dbReference type="ARBA" id="ARBA00022553"/>
    </source>
</evidence>
<dbReference type="PANTHER" id="PTHR45436">
    <property type="entry name" value="SENSOR HISTIDINE KINASE YKOH"/>
    <property type="match status" value="1"/>
</dbReference>
<comment type="caution">
    <text evidence="9">The sequence shown here is derived from an EMBL/GenBank/DDBJ whole genome shotgun (WGS) entry which is preliminary data.</text>
</comment>
<feature type="region of interest" description="Disordered" evidence="6">
    <location>
        <begin position="435"/>
        <end position="518"/>
    </location>
</feature>
<dbReference type="GO" id="GO:0005886">
    <property type="term" value="C:plasma membrane"/>
    <property type="evidence" value="ECO:0007669"/>
    <property type="project" value="TreeGrafter"/>
</dbReference>
<dbReference type="InterPro" id="IPR036890">
    <property type="entry name" value="HATPase_C_sf"/>
</dbReference>
<evidence type="ECO:0000256" key="5">
    <source>
        <dbReference type="ARBA" id="ARBA00022777"/>
    </source>
</evidence>
<dbReference type="PANTHER" id="PTHR45436:SF5">
    <property type="entry name" value="SENSOR HISTIDINE KINASE TRCS"/>
    <property type="match status" value="1"/>
</dbReference>
<keyword evidence="5" id="KW-0418">Kinase</keyword>
<dbReference type="EC" id="2.7.13.3" evidence="2"/>
<dbReference type="OrthoDB" id="4652229at2"/>
<dbReference type="GO" id="GO:0005524">
    <property type="term" value="F:ATP binding"/>
    <property type="evidence" value="ECO:0007669"/>
    <property type="project" value="UniProtKB-KW"/>
</dbReference>
<dbReference type="Proteomes" id="UP000272474">
    <property type="component" value="Unassembled WGS sequence"/>
</dbReference>
<dbReference type="AlphaFoldDB" id="A0A3A9YZ24"/>
<keyword evidence="10" id="KW-1185">Reference proteome</keyword>
<feature type="transmembrane region" description="Helical" evidence="7">
    <location>
        <begin position="35"/>
        <end position="55"/>
    </location>
</feature>
<keyword evidence="7" id="KW-0812">Transmembrane</keyword>
<sequence>MPEQQSHRARPARLSLALLLPGEGEPGARSRLLRLAVLPAALVTAIAVVVVAYGLTAPQQDPGGLAARWGVPLGGAVLAGFVLARAAAAAVAEAAEQATRLAALRRHATRVRVELQALLRKVERGERIRPPAEPASAEPGEPGELPYEQLRHEIESAGYAAESAVARAATLAGAAGGTDERVEVFVNLARRLQSFVHRQLEYLDELENDVEDPELLKGLFHLDHLATRIRRHAENLAVLGGAVSRRQWSRPVGMTEVLRSCIAEVEHYRRVRLVPPIEGTLRGHAVADVVHLLAELVENATEFSAPQTQVLLRVQRVTAGLAIEVEDRGLGMTAAEQRRMNAILSGAERMDVAQLLEDGRVGLFVVSTLAKRHDIQVQLQSNIYGGVQAVLVLPRELLGDEAEGYSAAYFVPGRAIGPAAELAPPEAPATRAVVDALAPPPPPSAGQPPATPPATPPAAPLGAAPQAPAAQERQPGAQPGPGAEAKPPLPRRRRSRHLVPRRRESGPSVADFADEPPVQLDRGLMAAFRRGASLAEKAEER</sequence>
<name>A0A3A9YZ24_9ACTN</name>
<dbReference type="InterPro" id="IPR003594">
    <property type="entry name" value="HATPase_dom"/>
</dbReference>
<dbReference type="InterPro" id="IPR050428">
    <property type="entry name" value="TCS_sensor_his_kinase"/>
</dbReference>
<keyword evidence="4" id="KW-0808">Transferase</keyword>
<organism evidence="9 10">
    <name type="scientific">Streptomyces hoynatensis</name>
    <dbReference type="NCBI Taxonomy" id="1141874"/>
    <lineage>
        <taxon>Bacteria</taxon>
        <taxon>Bacillati</taxon>
        <taxon>Actinomycetota</taxon>
        <taxon>Actinomycetes</taxon>
        <taxon>Kitasatosporales</taxon>
        <taxon>Streptomycetaceae</taxon>
        <taxon>Streptomyces</taxon>
    </lineage>
</organism>